<dbReference type="Proteomes" id="UP000242254">
    <property type="component" value="Unassembled WGS sequence"/>
</dbReference>
<dbReference type="STRING" id="1340429.A0A2G4SMD0"/>
<proteinExistence type="predicted"/>
<dbReference type="InterPro" id="IPR007527">
    <property type="entry name" value="Znf_SWIM"/>
</dbReference>
<accession>A0A2G4SMD0</accession>
<gene>
    <name evidence="3" type="ORF">RHIMIDRAFT_293901</name>
</gene>
<organism evidence="3 4">
    <name type="scientific">Rhizopus microsporus ATCC 52813</name>
    <dbReference type="NCBI Taxonomy" id="1340429"/>
    <lineage>
        <taxon>Eukaryota</taxon>
        <taxon>Fungi</taxon>
        <taxon>Fungi incertae sedis</taxon>
        <taxon>Mucoromycota</taxon>
        <taxon>Mucoromycotina</taxon>
        <taxon>Mucoromycetes</taxon>
        <taxon>Mucorales</taxon>
        <taxon>Mucorineae</taxon>
        <taxon>Rhizopodaceae</taxon>
        <taxon>Rhizopus</taxon>
    </lineage>
</organism>
<dbReference type="PROSITE" id="PS50966">
    <property type="entry name" value="ZF_SWIM"/>
    <property type="match status" value="1"/>
</dbReference>
<evidence type="ECO:0000313" key="3">
    <source>
        <dbReference type="EMBL" id="PHZ09934.1"/>
    </source>
</evidence>
<sequence>MYHGRCLKALKKDMDSTHKAYKSFVKSAEYCYLYTIVVRNKVTNKGVPVCYFITNREVTLALVKENANVNLQRIMIDCSATEIEALRQTFSGQVKVVGATHEFVRARDSIRIATHKVLDFKAFFEASFSVFVTYFEKMWLGRKGLWAKAWRSDASFHTNNMIESYHNQLKSFYLIRSPNKCVGRVVYTLVNVVLCDYRIEHVQVKFGLKVMPLTTEQSKREKKADEIELNVAQVMVTMSLANDQVTFFRHSFTEEDVEYKVNLDRSQEFNVGCSCLHMPYLCKHIFLVSRMQAISYSGKSVFSRRPAEDVDGLGDEAVDIIENKGGYQAILREQQEQQ</sequence>
<protein>
    <recommendedName>
        <fullName evidence="2">SWIM-type domain-containing protein</fullName>
    </recommendedName>
</protein>
<evidence type="ECO:0000256" key="1">
    <source>
        <dbReference type="PROSITE-ProRule" id="PRU00325"/>
    </source>
</evidence>
<evidence type="ECO:0000259" key="2">
    <source>
        <dbReference type="PROSITE" id="PS50966"/>
    </source>
</evidence>
<dbReference type="RefSeq" id="XP_023463642.1">
    <property type="nucleotide sequence ID" value="XM_023614028.1"/>
</dbReference>
<dbReference type="PANTHER" id="PTHR33977">
    <property type="entry name" value="ZINC ION BINDING PROTEIN"/>
    <property type="match status" value="1"/>
</dbReference>
<keyword evidence="1" id="KW-0863">Zinc-finger</keyword>
<dbReference type="PANTHER" id="PTHR33977:SF1">
    <property type="entry name" value="ZINC ION BINDING PROTEIN"/>
    <property type="match status" value="1"/>
</dbReference>
<feature type="domain" description="SWIM-type" evidence="2">
    <location>
        <begin position="259"/>
        <end position="293"/>
    </location>
</feature>
<dbReference type="AlphaFoldDB" id="A0A2G4SMD0"/>
<keyword evidence="4" id="KW-1185">Reference proteome</keyword>
<name>A0A2G4SMD0_RHIZD</name>
<dbReference type="GO" id="GO:0008270">
    <property type="term" value="F:zinc ion binding"/>
    <property type="evidence" value="ECO:0007669"/>
    <property type="project" value="UniProtKB-KW"/>
</dbReference>
<evidence type="ECO:0000313" key="4">
    <source>
        <dbReference type="Proteomes" id="UP000242254"/>
    </source>
</evidence>
<reference evidence="3 4" key="1">
    <citation type="journal article" date="2016" name="Proc. Natl. Acad. Sci. U.S.A.">
        <title>Lipid metabolic changes in an early divergent fungus govern the establishment of a mutualistic symbiosis with endobacteria.</title>
        <authorList>
            <person name="Lastovetsky O.A."/>
            <person name="Gaspar M.L."/>
            <person name="Mondo S.J."/>
            <person name="LaButti K.M."/>
            <person name="Sandor L."/>
            <person name="Grigoriev I.V."/>
            <person name="Henry S.A."/>
            <person name="Pawlowska T.E."/>
        </authorList>
    </citation>
    <scope>NUCLEOTIDE SEQUENCE [LARGE SCALE GENOMIC DNA]</scope>
    <source>
        <strain evidence="3 4">ATCC 52813</strain>
    </source>
</reference>
<dbReference type="GeneID" id="35445017"/>
<keyword evidence="1" id="KW-0862">Zinc</keyword>
<dbReference type="EMBL" id="KZ303856">
    <property type="protein sequence ID" value="PHZ09934.1"/>
    <property type="molecule type" value="Genomic_DNA"/>
</dbReference>
<keyword evidence="1" id="KW-0479">Metal-binding</keyword>